<dbReference type="InterPro" id="IPR017475">
    <property type="entry name" value="EPS_sugar_tfrase"/>
</dbReference>
<dbReference type="GO" id="GO:0016020">
    <property type="term" value="C:membrane"/>
    <property type="evidence" value="ECO:0007669"/>
    <property type="project" value="UniProtKB-SubCell"/>
</dbReference>
<protein>
    <submittedName>
        <fullName evidence="9">Glycosyl transferase</fullName>
    </submittedName>
</protein>
<organism evidence="9 10">
    <name type="scientific">Chryseobacterium koreense CCUG 49689</name>
    <dbReference type="NCBI Taxonomy" id="1304281"/>
    <lineage>
        <taxon>Bacteria</taxon>
        <taxon>Pseudomonadati</taxon>
        <taxon>Bacteroidota</taxon>
        <taxon>Flavobacteriia</taxon>
        <taxon>Flavobacteriales</taxon>
        <taxon>Weeksellaceae</taxon>
        <taxon>Chryseobacterium group</taxon>
        <taxon>Chryseobacterium</taxon>
    </lineage>
</organism>
<dbReference type="EMBL" id="LFNG01000004">
    <property type="protein sequence ID" value="KMQ71992.1"/>
    <property type="molecule type" value="Genomic_DNA"/>
</dbReference>
<feature type="transmembrane region" description="Helical" evidence="7">
    <location>
        <begin position="12"/>
        <end position="31"/>
    </location>
</feature>
<feature type="transmembrane region" description="Helical" evidence="7">
    <location>
        <begin position="43"/>
        <end position="61"/>
    </location>
</feature>
<dbReference type="RefSeq" id="WP_048498615.1">
    <property type="nucleotide sequence ID" value="NZ_LFNG01000004.1"/>
</dbReference>
<evidence type="ECO:0000256" key="7">
    <source>
        <dbReference type="SAM" id="Phobius"/>
    </source>
</evidence>
<evidence type="ECO:0000256" key="5">
    <source>
        <dbReference type="ARBA" id="ARBA00022989"/>
    </source>
</evidence>
<keyword evidence="5 7" id="KW-1133">Transmembrane helix</keyword>
<evidence type="ECO:0000256" key="3">
    <source>
        <dbReference type="ARBA" id="ARBA00022679"/>
    </source>
</evidence>
<keyword evidence="4 7" id="KW-0812">Transmembrane</keyword>
<reference evidence="9 10" key="1">
    <citation type="journal article" date="2004" name="Int. J. Syst. Evol. Microbiol.">
        <title>Kaistella koreensis gen. nov., sp. nov., a novel member of the Chryseobacterium-Bergeyella-Riemerella branch.</title>
        <authorList>
            <person name="Kim M.K."/>
            <person name="Im W.T."/>
            <person name="Shin Y.K."/>
            <person name="Lim J.H."/>
            <person name="Kim S.H."/>
            <person name="Lee B.C."/>
            <person name="Park M.Y."/>
            <person name="Lee K.Y."/>
            <person name="Lee S.T."/>
        </authorList>
    </citation>
    <scope>NUCLEOTIDE SEQUENCE [LARGE SCALE GENOMIC DNA]</scope>
    <source>
        <strain evidence="9 10">CCUG 49689</strain>
    </source>
</reference>
<dbReference type="PANTHER" id="PTHR30576">
    <property type="entry name" value="COLANIC BIOSYNTHESIS UDP-GLUCOSE LIPID CARRIER TRANSFERASE"/>
    <property type="match status" value="1"/>
</dbReference>
<evidence type="ECO:0000256" key="2">
    <source>
        <dbReference type="ARBA" id="ARBA00006464"/>
    </source>
</evidence>
<keyword evidence="6 7" id="KW-0472">Membrane</keyword>
<evidence type="ECO:0000259" key="8">
    <source>
        <dbReference type="Pfam" id="PF02397"/>
    </source>
</evidence>
<dbReference type="NCBIfam" id="TIGR03025">
    <property type="entry name" value="EPS_sugtrans"/>
    <property type="match status" value="1"/>
</dbReference>
<dbReference type="Pfam" id="PF02397">
    <property type="entry name" value="Bac_transf"/>
    <property type="match status" value="1"/>
</dbReference>
<keyword evidence="3 9" id="KW-0808">Transferase</keyword>
<comment type="subcellular location">
    <subcellularLocation>
        <location evidence="1">Membrane</location>
        <topology evidence="1">Multi-pass membrane protein</topology>
    </subcellularLocation>
</comment>
<keyword evidence="10" id="KW-1185">Reference proteome</keyword>
<dbReference type="Proteomes" id="UP000035900">
    <property type="component" value="Unassembled WGS sequence"/>
</dbReference>
<comment type="caution">
    <text evidence="9">The sequence shown here is derived from an EMBL/GenBank/DDBJ whole genome shotgun (WGS) entry which is preliminary data.</text>
</comment>
<dbReference type="InterPro" id="IPR003362">
    <property type="entry name" value="Bact_transf"/>
</dbReference>
<evidence type="ECO:0000256" key="1">
    <source>
        <dbReference type="ARBA" id="ARBA00004141"/>
    </source>
</evidence>
<sequence length="458" mass="53860">MQKIRFSRYFKVIFILLDVLVIAGVFLYFFLRNNEFKYDREIWEQNLLSLILLTLFWILLSGRTRLYSIARNLTYTIYLERLITHIFIFIFGVILLAKVSNNDFLKQDRFLIAISLFIFLYLIKSLVFFALKYFRTLGINHRNVMFLTEDASAKILRNILEERKDYGFKIFDYPQTDRNDFDKLTHFWEENGIHTMYLSNEPKNGSREFEREIFRLADLHKIRISLIPSIIENNFFQYDLGYIETQPILVRAKFPLEYLTNSIVKRSIDILFSILVLVGICSWLFPIIAILIKIGSKGPVFFIQKRYGFHDHVFNCIKFRTMYVNGNSATKTTEENDTRITKIGRFLRKTSLDEMPQFLNVLKGDMSVVGPRPHMLLVDDFYKLKIGRYSIRSLVRPGVTGLAQVNGLRGDTAKDMEIEMQKRILADAFYVKNWSLSLDFVIILKTIFLVIAGDKNAN</sequence>
<proteinExistence type="inferred from homology"/>
<comment type="similarity">
    <text evidence="2">Belongs to the bacterial sugar transferase family.</text>
</comment>
<dbReference type="AlphaFoldDB" id="A0A0J7J149"/>
<dbReference type="GO" id="GO:0016780">
    <property type="term" value="F:phosphotransferase activity, for other substituted phosphate groups"/>
    <property type="evidence" value="ECO:0007669"/>
    <property type="project" value="TreeGrafter"/>
</dbReference>
<feature type="domain" description="Bacterial sugar transferase" evidence="8">
    <location>
        <begin position="265"/>
        <end position="451"/>
    </location>
</feature>
<evidence type="ECO:0000313" key="9">
    <source>
        <dbReference type="EMBL" id="KMQ71992.1"/>
    </source>
</evidence>
<dbReference type="OrthoDB" id="9808602at2"/>
<name>A0A0J7J149_9FLAO</name>
<gene>
    <name evidence="9" type="ORF">ACM44_02925</name>
</gene>
<evidence type="ECO:0000256" key="6">
    <source>
        <dbReference type="ARBA" id="ARBA00023136"/>
    </source>
</evidence>
<accession>A0A0J7J149</accession>
<feature type="transmembrane region" description="Helical" evidence="7">
    <location>
        <begin position="270"/>
        <end position="292"/>
    </location>
</feature>
<dbReference type="PATRIC" id="fig|1304281.5.peg.633"/>
<evidence type="ECO:0000313" key="10">
    <source>
        <dbReference type="Proteomes" id="UP000035900"/>
    </source>
</evidence>
<feature type="transmembrane region" description="Helical" evidence="7">
    <location>
        <begin position="82"/>
        <end position="99"/>
    </location>
</feature>
<dbReference type="PANTHER" id="PTHR30576:SF0">
    <property type="entry name" value="UNDECAPRENYL-PHOSPHATE N-ACETYLGALACTOSAMINYL 1-PHOSPHATE TRANSFERASE-RELATED"/>
    <property type="match status" value="1"/>
</dbReference>
<evidence type="ECO:0000256" key="4">
    <source>
        <dbReference type="ARBA" id="ARBA00022692"/>
    </source>
</evidence>
<feature type="transmembrane region" description="Helical" evidence="7">
    <location>
        <begin position="111"/>
        <end position="134"/>
    </location>
</feature>
<dbReference type="STRING" id="1304281.ACM44_02925"/>